<evidence type="ECO:0000259" key="1">
    <source>
        <dbReference type="Pfam" id="PF13280"/>
    </source>
</evidence>
<dbReference type="AlphaFoldDB" id="A0A1W2C946"/>
<proteinExistence type="predicted"/>
<dbReference type="PANTHER" id="PTHR34580:SF9">
    <property type="entry name" value="SLL5097 PROTEIN"/>
    <property type="match status" value="1"/>
</dbReference>
<feature type="domain" description="WCX" evidence="2">
    <location>
        <begin position="221"/>
        <end position="295"/>
    </location>
</feature>
<dbReference type="Pfam" id="PF13280">
    <property type="entry name" value="WYL"/>
    <property type="match status" value="1"/>
</dbReference>
<dbReference type="OrthoDB" id="43316at2"/>
<evidence type="ECO:0000313" key="4">
    <source>
        <dbReference type="Proteomes" id="UP000192393"/>
    </source>
</evidence>
<dbReference type="RefSeq" id="WP_084018106.1">
    <property type="nucleotide sequence ID" value="NZ_FWXS01000009.1"/>
</dbReference>
<evidence type="ECO:0000259" key="2">
    <source>
        <dbReference type="Pfam" id="PF25583"/>
    </source>
</evidence>
<keyword evidence="4" id="KW-1185">Reference proteome</keyword>
<name>A0A1W2C946_9FLAO</name>
<accession>A0A1W2C946</accession>
<dbReference type="PANTHER" id="PTHR34580">
    <property type="match status" value="1"/>
</dbReference>
<dbReference type="InterPro" id="IPR026881">
    <property type="entry name" value="WYL_dom"/>
</dbReference>
<dbReference type="InterPro" id="IPR057727">
    <property type="entry name" value="WCX_dom"/>
</dbReference>
<gene>
    <name evidence="3" type="ORF">SAMN06296427_10984</name>
</gene>
<feature type="domain" description="WYL" evidence="1">
    <location>
        <begin position="119"/>
        <end position="186"/>
    </location>
</feature>
<dbReference type="EMBL" id="FWXS01000009">
    <property type="protein sequence ID" value="SMC81392.1"/>
    <property type="molecule type" value="Genomic_DNA"/>
</dbReference>
<dbReference type="Pfam" id="PF25583">
    <property type="entry name" value="WCX"/>
    <property type="match status" value="1"/>
</dbReference>
<evidence type="ECO:0000313" key="3">
    <source>
        <dbReference type="EMBL" id="SMC81392.1"/>
    </source>
</evidence>
<sequence>MSKQDSLLRHKIIIQKLRSQASSFGEIQNKLQSETDLLDVDNLVTSLRTFQRDLLDIASFYGIEIKYNRSKKVYFIENDSEDEYNERMFEALDVFQALNVNQSFSAYIQFDTRKPKGTEHLSGILYAIQNKFQIQFRYQKFWETEEEIRSVEPYLLKEFRKRWYVFAYDLKHKEFRTFGLDRLSALNISSNKFQFPQKINLKEYFKDCFGIVGPNEGEVQDILLKFTSHQGNYIKTMPLHESQQIVKETPEETLVKLRLIPTYDFLMEILYYGEFVQVLEPKHLADEIKHKFQRAVILYQS</sequence>
<dbReference type="Proteomes" id="UP000192393">
    <property type="component" value="Unassembled WGS sequence"/>
</dbReference>
<dbReference type="STRING" id="1434700.SAMN06296427_10984"/>
<protein>
    <submittedName>
        <fullName evidence="3">WYL domain-containing protein</fullName>
    </submittedName>
</protein>
<reference evidence="3 4" key="1">
    <citation type="submission" date="2017-04" db="EMBL/GenBank/DDBJ databases">
        <authorList>
            <person name="Afonso C.L."/>
            <person name="Miller P.J."/>
            <person name="Scott M.A."/>
            <person name="Spackman E."/>
            <person name="Goraichik I."/>
            <person name="Dimitrov K.M."/>
            <person name="Suarez D.L."/>
            <person name="Swayne D.E."/>
        </authorList>
    </citation>
    <scope>NUCLEOTIDE SEQUENCE [LARGE SCALE GENOMIC DNA]</scope>
    <source>
        <strain evidence="3 4">CGMCC 1.12708</strain>
    </source>
</reference>
<dbReference type="InterPro" id="IPR051534">
    <property type="entry name" value="CBASS_pafABC_assoc_protein"/>
</dbReference>
<dbReference type="PROSITE" id="PS52050">
    <property type="entry name" value="WYL"/>
    <property type="match status" value="1"/>
</dbReference>
<organism evidence="3 4">
    <name type="scientific">Moheibacter sediminis</name>
    <dbReference type="NCBI Taxonomy" id="1434700"/>
    <lineage>
        <taxon>Bacteria</taxon>
        <taxon>Pseudomonadati</taxon>
        <taxon>Bacteroidota</taxon>
        <taxon>Flavobacteriia</taxon>
        <taxon>Flavobacteriales</taxon>
        <taxon>Weeksellaceae</taxon>
        <taxon>Moheibacter</taxon>
    </lineage>
</organism>